<feature type="compositionally biased region" description="Basic and acidic residues" evidence="1">
    <location>
        <begin position="30"/>
        <end position="39"/>
    </location>
</feature>
<feature type="compositionally biased region" description="Basic and acidic residues" evidence="1">
    <location>
        <begin position="72"/>
        <end position="84"/>
    </location>
</feature>
<sequence>MDYTFSNSLSPFRAVTLPDVPSSLKRHPTLNKEKSRTGSDKPGNALRTGKEKETANYENIMSEGARSQQFCHETDRLKSSYDRL</sequence>
<evidence type="ECO:0000256" key="1">
    <source>
        <dbReference type="SAM" id="MobiDB-lite"/>
    </source>
</evidence>
<protein>
    <submittedName>
        <fullName evidence="2">Uncharacterized protein</fullName>
    </submittedName>
</protein>
<evidence type="ECO:0000313" key="2">
    <source>
        <dbReference type="EMBL" id="KAK8962468.1"/>
    </source>
</evidence>
<evidence type="ECO:0000313" key="3">
    <source>
        <dbReference type="Proteomes" id="UP001412067"/>
    </source>
</evidence>
<name>A0ABR2MHN1_9ASPA</name>
<reference evidence="2 3" key="1">
    <citation type="journal article" date="2022" name="Nat. Plants">
        <title>Genomes of leafy and leafless Platanthera orchids illuminate the evolution of mycoheterotrophy.</title>
        <authorList>
            <person name="Li M.H."/>
            <person name="Liu K.W."/>
            <person name="Li Z."/>
            <person name="Lu H.C."/>
            <person name="Ye Q.L."/>
            <person name="Zhang D."/>
            <person name="Wang J.Y."/>
            <person name="Li Y.F."/>
            <person name="Zhong Z.M."/>
            <person name="Liu X."/>
            <person name="Yu X."/>
            <person name="Liu D.K."/>
            <person name="Tu X.D."/>
            <person name="Liu B."/>
            <person name="Hao Y."/>
            <person name="Liao X.Y."/>
            <person name="Jiang Y.T."/>
            <person name="Sun W.H."/>
            <person name="Chen J."/>
            <person name="Chen Y.Q."/>
            <person name="Ai Y."/>
            <person name="Zhai J.W."/>
            <person name="Wu S.S."/>
            <person name="Zhou Z."/>
            <person name="Hsiao Y.Y."/>
            <person name="Wu W.L."/>
            <person name="Chen Y.Y."/>
            <person name="Lin Y.F."/>
            <person name="Hsu J.L."/>
            <person name="Li C.Y."/>
            <person name="Wang Z.W."/>
            <person name="Zhao X."/>
            <person name="Zhong W.Y."/>
            <person name="Ma X.K."/>
            <person name="Ma L."/>
            <person name="Huang J."/>
            <person name="Chen G.Z."/>
            <person name="Huang M.Z."/>
            <person name="Huang L."/>
            <person name="Peng D.H."/>
            <person name="Luo Y.B."/>
            <person name="Zou S.Q."/>
            <person name="Chen S.P."/>
            <person name="Lan S."/>
            <person name="Tsai W.C."/>
            <person name="Van de Peer Y."/>
            <person name="Liu Z.J."/>
        </authorList>
    </citation>
    <scope>NUCLEOTIDE SEQUENCE [LARGE SCALE GENOMIC DNA]</scope>
    <source>
        <strain evidence="2">Lor288</strain>
    </source>
</reference>
<accession>A0ABR2MHN1</accession>
<gene>
    <name evidence="2" type="ORF">KSP40_PGU004178</name>
</gene>
<organism evidence="2 3">
    <name type="scientific">Platanthera guangdongensis</name>
    <dbReference type="NCBI Taxonomy" id="2320717"/>
    <lineage>
        <taxon>Eukaryota</taxon>
        <taxon>Viridiplantae</taxon>
        <taxon>Streptophyta</taxon>
        <taxon>Embryophyta</taxon>
        <taxon>Tracheophyta</taxon>
        <taxon>Spermatophyta</taxon>
        <taxon>Magnoliopsida</taxon>
        <taxon>Liliopsida</taxon>
        <taxon>Asparagales</taxon>
        <taxon>Orchidaceae</taxon>
        <taxon>Orchidoideae</taxon>
        <taxon>Orchideae</taxon>
        <taxon>Orchidinae</taxon>
        <taxon>Platanthera</taxon>
    </lineage>
</organism>
<dbReference type="EMBL" id="JBBWWR010000008">
    <property type="protein sequence ID" value="KAK8962468.1"/>
    <property type="molecule type" value="Genomic_DNA"/>
</dbReference>
<dbReference type="Proteomes" id="UP001412067">
    <property type="component" value="Unassembled WGS sequence"/>
</dbReference>
<proteinExistence type="predicted"/>
<keyword evidence="3" id="KW-1185">Reference proteome</keyword>
<comment type="caution">
    <text evidence="2">The sequence shown here is derived from an EMBL/GenBank/DDBJ whole genome shotgun (WGS) entry which is preliminary data.</text>
</comment>
<feature type="compositionally biased region" description="Polar residues" evidence="1">
    <location>
        <begin position="1"/>
        <end position="10"/>
    </location>
</feature>
<feature type="region of interest" description="Disordered" evidence="1">
    <location>
        <begin position="1"/>
        <end position="84"/>
    </location>
</feature>